<evidence type="ECO:0000313" key="16">
    <source>
        <dbReference type="Proteomes" id="UP000271241"/>
    </source>
</evidence>
<dbReference type="SUPFAM" id="SSF53187">
    <property type="entry name" value="Zn-dependent exopeptidases"/>
    <property type="match status" value="1"/>
</dbReference>
<dbReference type="Gene3D" id="3.40.630.10">
    <property type="entry name" value="Zn peptidases"/>
    <property type="match status" value="1"/>
</dbReference>
<accession>A0A4P9XSA5</accession>
<keyword evidence="11" id="KW-0482">Metalloprotease</keyword>
<dbReference type="PANTHER" id="PTHR12147">
    <property type="entry name" value="METALLOPEPTIDASE M28 FAMILY MEMBER"/>
    <property type="match status" value="1"/>
</dbReference>
<dbReference type="GO" id="GO:0008235">
    <property type="term" value="F:metalloexopeptidase activity"/>
    <property type="evidence" value="ECO:0007669"/>
    <property type="project" value="InterPro"/>
</dbReference>
<keyword evidence="16" id="KW-1185">Reference proteome</keyword>
<evidence type="ECO:0000256" key="9">
    <source>
        <dbReference type="ARBA" id="ARBA00022833"/>
    </source>
</evidence>
<dbReference type="Pfam" id="PF04389">
    <property type="entry name" value="Peptidase_M28"/>
    <property type="match status" value="1"/>
</dbReference>
<comment type="subcellular location">
    <subcellularLocation>
        <location evidence="3">Vacuole membrane</location>
        <topology evidence="3">Multi-pass membrane protein</topology>
    </subcellularLocation>
</comment>
<evidence type="ECO:0000259" key="14">
    <source>
        <dbReference type="Pfam" id="PF04389"/>
    </source>
</evidence>
<evidence type="ECO:0000256" key="8">
    <source>
        <dbReference type="ARBA" id="ARBA00022801"/>
    </source>
</evidence>
<organism evidence="15 16">
    <name type="scientific">Thamnocephalis sphaerospora</name>
    <dbReference type="NCBI Taxonomy" id="78915"/>
    <lineage>
        <taxon>Eukaryota</taxon>
        <taxon>Fungi</taxon>
        <taxon>Fungi incertae sedis</taxon>
        <taxon>Zoopagomycota</taxon>
        <taxon>Zoopagomycotina</taxon>
        <taxon>Zoopagomycetes</taxon>
        <taxon>Zoopagales</taxon>
        <taxon>Sigmoideomycetaceae</taxon>
        <taxon>Thamnocephalis</taxon>
    </lineage>
</organism>
<evidence type="ECO:0000256" key="2">
    <source>
        <dbReference type="ARBA" id="ARBA00003273"/>
    </source>
</evidence>
<comment type="similarity">
    <text evidence="4 13">Belongs to the peptidase M28 family.</text>
</comment>
<dbReference type="STRING" id="78915.A0A4P9XSA5"/>
<dbReference type="EC" id="3.4.-.-" evidence="13"/>
<dbReference type="Proteomes" id="UP000271241">
    <property type="component" value="Unassembled WGS sequence"/>
</dbReference>
<keyword evidence="8 13" id="KW-0378">Hydrolase</keyword>
<dbReference type="InterPro" id="IPR007484">
    <property type="entry name" value="Peptidase_M28"/>
</dbReference>
<gene>
    <name evidence="15" type="ORF">THASP1DRAFT_14820</name>
</gene>
<keyword evidence="12" id="KW-0325">Glycoprotein</keyword>
<comment type="function">
    <text evidence="2">May be involved in vacuolar sorting and osmoregulation.</text>
</comment>
<evidence type="ECO:0000256" key="13">
    <source>
        <dbReference type="RuleBase" id="RU361240"/>
    </source>
</evidence>
<evidence type="ECO:0000256" key="3">
    <source>
        <dbReference type="ARBA" id="ARBA00004128"/>
    </source>
</evidence>
<comment type="cofactor">
    <cofactor evidence="1">
        <name>Zn(2+)</name>
        <dbReference type="ChEBI" id="CHEBI:29105"/>
    </cofactor>
</comment>
<evidence type="ECO:0000313" key="15">
    <source>
        <dbReference type="EMBL" id="RKP09014.1"/>
    </source>
</evidence>
<dbReference type="InterPro" id="IPR045175">
    <property type="entry name" value="M28_fam"/>
</dbReference>
<keyword evidence="6 13" id="KW-0645">Protease</keyword>
<protein>
    <recommendedName>
        <fullName evidence="13">Peptide hydrolase</fullName>
        <ecNumber evidence="13">3.4.-.-</ecNumber>
    </recommendedName>
</protein>
<evidence type="ECO:0000256" key="11">
    <source>
        <dbReference type="ARBA" id="ARBA00023049"/>
    </source>
</evidence>
<name>A0A4P9XSA5_9FUNG</name>
<keyword evidence="10" id="KW-0472">Membrane</keyword>
<feature type="domain" description="Peptidase M28" evidence="14">
    <location>
        <begin position="86"/>
        <end position="218"/>
    </location>
</feature>
<proteinExistence type="inferred from homology"/>
<evidence type="ECO:0000256" key="1">
    <source>
        <dbReference type="ARBA" id="ARBA00001947"/>
    </source>
</evidence>
<dbReference type="AlphaFoldDB" id="A0A4P9XSA5"/>
<keyword evidence="9 13" id="KW-0862">Zinc</keyword>
<keyword evidence="10" id="KW-1133">Transmembrane helix</keyword>
<dbReference type="PANTHER" id="PTHR12147:SF58">
    <property type="entry name" value="VACUOLAR MEMBRANE PROTEASE"/>
    <property type="match status" value="1"/>
</dbReference>
<evidence type="ECO:0000256" key="12">
    <source>
        <dbReference type="ARBA" id="ARBA00023180"/>
    </source>
</evidence>
<keyword evidence="5" id="KW-0926">Vacuole</keyword>
<evidence type="ECO:0000256" key="7">
    <source>
        <dbReference type="ARBA" id="ARBA00022692"/>
    </source>
</evidence>
<dbReference type="OrthoDB" id="76293at2759"/>
<dbReference type="GO" id="GO:0006508">
    <property type="term" value="P:proteolysis"/>
    <property type="evidence" value="ECO:0007669"/>
    <property type="project" value="UniProtKB-KW"/>
</dbReference>
<dbReference type="EMBL" id="KZ992549">
    <property type="protein sequence ID" value="RKP09014.1"/>
    <property type="molecule type" value="Genomic_DNA"/>
</dbReference>
<evidence type="ECO:0000256" key="5">
    <source>
        <dbReference type="ARBA" id="ARBA00022554"/>
    </source>
</evidence>
<evidence type="ECO:0000256" key="10">
    <source>
        <dbReference type="ARBA" id="ARBA00022989"/>
    </source>
</evidence>
<dbReference type="GO" id="GO:0005774">
    <property type="term" value="C:vacuolar membrane"/>
    <property type="evidence" value="ECO:0007669"/>
    <property type="project" value="UniProtKB-SubCell"/>
</dbReference>
<evidence type="ECO:0000256" key="4">
    <source>
        <dbReference type="ARBA" id="ARBA00010918"/>
    </source>
</evidence>
<reference evidence="16" key="1">
    <citation type="journal article" date="2018" name="Nat. Microbiol.">
        <title>Leveraging single-cell genomics to expand the fungal tree of life.</title>
        <authorList>
            <person name="Ahrendt S.R."/>
            <person name="Quandt C.A."/>
            <person name="Ciobanu D."/>
            <person name="Clum A."/>
            <person name="Salamov A."/>
            <person name="Andreopoulos B."/>
            <person name="Cheng J.F."/>
            <person name="Woyke T."/>
            <person name="Pelin A."/>
            <person name="Henrissat B."/>
            <person name="Reynolds N.K."/>
            <person name="Benny G.L."/>
            <person name="Smith M.E."/>
            <person name="James T.Y."/>
            <person name="Grigoriev I.V."/>
        </authorList>
    </citation>
    <scope>NUCLEOTIDE SEQUENCE [LARGE SCALE GENOMIC DNA]</scope>
    <source>
        <strain evidence="16">RSA 1356</strain>
    </source>
</reference>
<dbReference type="GO" id="GO:0046872">
    <property type="term" value="F:metal ion binding"/>
    <property type="evidence" value="ECO:0007669"/>
    <property type="project" value="UniProtKB-KW"/>
</dbReference>
<sequence length="222" mass="24658">MRHYLPPARPVDADAPHVSGQAAWQHLEQLTLRPHPQNSRDNDRIRQYLIDELLRLRDQAVAMGRPAEFTNSTVLESMGMFYHDQNLILRLPGTQSNESILLSSHYDSVHTSYGAFDDGISVATMLETIRALIHRPQTRYGLTFLINNGEEMGLLGGKAFMQHPWAKDVRAFVNFEAGGAAGKPLIFQATGPQVIAPWAEAMAQTHGNVAGNDMFAMGLIPR</sequence>
<keyword evidence="7" id="KW-0812">Transmembrane</keyword>
<evidence type="ECO:0000256" key="6">
    <source>
        <dbReference type="ARBA" id="ARBA00022670"/>
    </source>
</evidence>
<keyword evidence="13" id="KW-0479">Metal-binding</keyword>